<organism evidence="2 3">
    <name type="scientific">Harryflintia acetispora</name>
    <dbReference type="NCBI Taxonomy" id="1849041"/>
    <lineage>
        <taxon>Bacteria</taxon>
        <taxon>Bacillati</taxon>
        <taxon>Bacillota</taxon>
        <taxon>Clostridia</taxon>
        <taxon>Eubacteriales</taxon>
        <taxon>Oscillospiraceae</taxon>
        <taxon>Harryflintia</taxon>
    </lineage>
</organism>
<protein>
    <recommendedName>
        <fullName evidence="1">AAA+ ATPase domain-containing protein</fullName>
    </recommendedName>
</protein>
<reference evidence="2 3" key="1">
    <citation type="submission" date="2019-03" db="EMBL/GenBank/DDBJ databases">
        <title>Genomic Encyclopedia of Type Strains, Phase IV (KMG-IV): sequencing the most valuable type-strain genomes for metagenomic binning, comparative biology and taxonomic classification.</title>
        <authorList>
            <person name="Goeker M."/>
        </authorList>
    </citation>
    <scope>NUCLEOTIDE SEQUENCE [LARGE SCALE GENOMIC DNA]</scope>
    <source>
        <strain evidence="2 3">DSM 100433</strain>
    </source>
</reference>
<dbReference type="InterPro" id="IPR008533">
    <property type="entry name" value="DUF815"/>
</dbReference>
<accession>A0A9X8ULN4</accession>
<dbReference type="EMBL" id="SLUK01000001">
    <property type="protein sequence ID" value="TCL45406.1"/>
    <property type="molecule type" value="Genomic_DNA"/>
</dbReference>
<comment type="caution">
    <text evidence="2">The sequence shown here is derived from an EMBL/GenBank/DDBJ whole genome shotgun (WGS) entry which is preliminary data.</text>
</comment>
<dbReference type="Gene3D" id="3.40.50.300">
    <property type="entry name" value="P-loop containing nucleotide triphosphate hydrolases"/>
    <property type="match status" value="1"/>
</dbReference>
<dbReference type="Pfam" id="PF05673">
    <property type="entry name" value="DUF815"/>
    <property type="match status" value="1"/>
</dbReference>
<feature type="domain" description="AAA+ ATPase" evidence="1">
    <location>
        <begin position="217"/>
        <end position="338"/>
    </location>
</feature>
<dbReference type="RefSeq" id="WP_132083754.1">
    <property type="nucleotide sequence ID" value="NZ_SLUK01000001.1"/>
</dbReference>
<evidence type="ECO:0000259" key="1">
    <source>
        <dbReference type="SMART" id="SM00382"/>
    </source>
</evidence>
<dbReference type="SUPFAM" id="SSF52540">
    <property type="entry name" value="P-loop containing nucleoside triphosphate hydrolases"/>
    <property type="match status" value="1"/>
</dbReference>
<dbReference type="PANTHER" id="PTHR42935">
    <property type="entry name" value="SLR0930 PROTEIN"/>
    <property type="match status" value="1"/>
</dbReference>
<dbReference type="AlphaFoldDB" id="A0A9X8ULN4"/>
<gene>
    <name evidence="2" type="ORF">EDD78_101389</name>
</gene>
<evidence type="ECO:0000313" key="2">
    <source>
        <dbReference type="EMBL" id="TCL45406.1"/>
    </source>
</evidence>
<sequence>MMNDPQQLLFSLRSMTVYRGLLQDPAVKSLLQLLDSRECPPAQAAKSYGDLFCTLTKAGMSLSDYLYEQVVYDDNLYTRLCAGNKPVPEALLAAARHDLSAIGSLAYLGAQELKSHLRTCYPTLGDAVDALPEYSCEHARFTLHEGDWAAEAEALREFCRDNGYGKFACHHVFVPDEDANLAPLESYDPVTLEDLIGYEQQINTVKENTLALLAGKGGANILLYGDKGTGKSSTVKAVANSYADRGLRLILVKKSQILLLPQVFSQLAQNPMKFIIFLDDLSFSDIDDSFSALKSIIEGGEQVALSNAVIYATTNRRHLVRETFSSRLGDEVHLSDSLDEAVSLSDRFAITLTYLKLDRAEYIAMVCEMLARAGIADSDELRAQALAYSVRKGGYSPRVAHQFVAQKLREL</sequence>
<dbReference type="Proteomes" id="UP000294682">
    <property type="component" value="Unassembled WGS sequence"/>
</dbReference>
<dbReference type="InterPro" id="IPR003593">
    <property type="entry name" value="AAA+_ATPase"/>
</dbReference>
<evidence type="ECO:0000313" key="3">
    <source>
        <dbReference type="Proteomes" id="UP000294682"/>
    </source>
</evidence>
<proteinExistence type="predicted"/>
<name>A0A9X8ULN4_9FIRM</name>
<dbReference type="InterPro" id="IPR027417">
    <property type="entry name" value="P-loop_NTPase"/>
</dbReference>
<keyword evidence="3" id="KW-1185">Reference proteome</keyword>
<dbReference type="PANTHER" id="PTHR42935:SF1">
    <property type="entry name" value="SLR0930 PROTEIN"/>
    <property type="match status" value="1"/>
</dbReference>
<dbReference type="CDD" id="cd00009">
    <property type="entry name" value="AAA"/>
    <property type="match status" value="1"/>
</dbReference>
<dbReference type="SMART" id="SM00382">
    <property type="entry name" value="AAA"/>
    <property type="match status" value="1"/>
</dbReference>